<evidence type="ECO:0000256" key="9">
    <source>
        <dbReference type="RuleBase" id="RU004020"/>
    </source>
</evidence>
<sequence>MSHLETTAAAELAIDCPIPNPNDHPLLSLDPQKPVPAPFLTKTYQLVDDPSTDNIVSWSDDNNTFIVWRPPEFARDLLPNYFKHNNFSSFVRQLNTYGFRKIVPERWEFANDFFKKGEKHLLCEIHRRKTSSSPSSSCSPPPHHPFHLPFQTYFGSDEIMPNWYDASSTPRYMTTSIGGNGYTTTFPVHLGPTSSTPPPPAASLLMDDNDRLRRSNAMLMSELAHMRKLHNDIIYFVQNHVRPVAPSNSFPSSLLINTSARGGVGRSVNNNNIQMLSPPKNSGNGVGCLNSGSTTSSSSLTIVEEPALSKKLNNDNSNSEDEEEEECTPTKLFGVHLAPSSSNSNNKRPLQAPSSPPSPSTKPRFVLNNDDLGFKLLMPKSCLA</sequence>
<evidence type="ECO:0000256" key="7">
    <source>
        <dbReference type="ARBA" id="ARBA00023163"/>
    </source>
</evidence>
<dbReference type="PANTHER" id="PTHR10015:SF304">
    <property type="entry name" value="HEAT STRESS TRANSCRIPTION FACTOR B-4B"/>
    <property type="match status" value="1"/>
</dbReference>
<keyword evidence="7" id="KW-0804">Transcription</keyword>
<evidence type="ECO:0000256" key="1">
    <source>
        <dbReference type="ARBA" id="ARBA00004123"/>
    </source>
</evidence>
<keyword evidence="8" id="KW-0539">Nucleus</keyword>
<dbReference type="Proteomes" id="UP000036987">
    <property type="component" value="Unassembled WGS sequence"/>
</dbReference>
<dbReference type="PRINTS" id="PR00056">
    <property type="entry name" value="HSFDOMAIN"/>
</dbReference>
<feature type="compositionally biased region" description="Acidic residues" evidence="10">
    <location>
        <begin position="318"/>
        <end position="327"/>
    </location>
</feature>
<evidence type="ECO:0000256" key="5">
    <source>
        <dbReference type="ARBA" id="ARBA00023016"/>
    </source>
</evidence>
<protein>
    <submittedName>
        <fullName evidence="12">Heat stress transcription factor B-4</fullName>
    </submittedName>
</protein>
<accession>A0A0K9NMD9</accession>
<dbReference type="EMBL" id="LFYR01002027">
    <property type="protein sequence ID" value="KMZ57773.1"/>
    <property type="molecule type" value="Genomic_DNA"/>
</dbReference>
<dbReference type="InterPro" id="IPR036388">
    <property type="entry name" value="WH-like_DNA-bd_sf"/>
</dbReference>
<dbReference type="GO" id="GO:0005634">
    <property type="term" value="C:nucleus"/>
    <property type="evidence" value="ECO:0000318"/>
    <property type="project" value="GO_Central"/>
</dbReference>
<dbReference type="SUPFAM" id="SSF46785">
    <property type="entry name" value="Winged helix' DNA-binding domain"/>
    <property type="match status" value="1"/>
</dbReference>
<keyword evidence="3" id="KW-0597">Phosphoprotein</keyword>
<keyword evidence="5" id="KW-0346">Stress response</keyword>
<dbReference type="InterPro" id="IPR000232">
    <property type="entry name" value="HSF_DNA-bd"/>
</dbReference>
<evidence type="ECO:0000256" key="10">
    <source>
        <dbReference type="SAM" id="MobiDB-lite"/>
    </source>
</evidence>
<dbReference type="STRING" id="29655.A0A0K9NMD9"/>
<dbReference type="Pfam" id="PF00447">
    <property type="entry name" value="HSF_DNA-bind"/>
    <property type="match status" value="1"/>
</dbReference>
<evidence type="ECO:0000259" key="11">
    <source>
        <dbReference type="PROSITE" id="PS00434"/>
    </source>
</evidence>
<evidence type="ECO:0000313" key="12">
    <source>
        <dbReference type="EMBL" id="KMZ57773.1"/>
    </source>
</evidence>
<comment type="subunit">
    <text evidence="2">Homotrimer.</text>
</comment>
<keyword evidence="13" id="KW-1185">Reference proteome</keyword>
<dbReference type="OrthoDB" id="60033at2759"/>
<evidence type="ECO:0000313" key="13">
    <source>
        <dbReference type="Proteomes" id="UP000036987"/>
    </source>
</evidence>
<feature type="compositionally biased region" description="Polar residues" evidence="10">
    <location>
        <begin position="273"/>
        <end position="283"/>
    </location>
</feature>
<keyword evidence="6" id="KW-0238">DNA-binding</keyword>
<dbReference type="PANTHER" id="PTHR10015">
    <property type="entry name" value="HEAT SHOCK TRANSCRIPTION FACTOR"/>
    <property type="match status" value="1"/>
</dbReference>
<feature type="domain" description="HSF-type DNA-binding" evidence="11">
    <location>
        <begin position="78"/>
        <end position="102"/>
    </location>
</feature>
<comment type="caution">
    <text evidence="12">The sequence shown here is derived from an EMBL/GenBank/DDBJ whole genome shotgun (WGS) entry which is preliminary data.</text>
</comment>
<feature type="region of interest" description="Disordered" evidence="10">
    <location>
        <begin position="267"/>
        <end position="366"/>
    </location>
</feature>
<dbReference type="OMA" id="RGCNEES"/>
<dbReference type="SMART" id="SM00415">
    <property type="entry name" value="HSF"/>
    <property type="match status" value="1"/>
</dbReference>
<dbReference type="AlphaFoldDB" id="A0A0K9NMD9"/>
<feature type="compositionally biased region" description="Polar residues" evidence="10">
    <location>
        <begin position="339"/>
        <end position="348"/>
    </location>
</feature>
<reference evidence="13" key="1">
    <citation type="journal article" date="2016" name="Nature">
        <title>The genome of the seagrass Zostera marina reveals angiosperm adaptation to the sea.</title>
        <authorList>
            <person name="Olsen J.L."/>
            <person name="Rouze P."/>
            <person name="Verhelst B."/>
            <person name="Lin Y.-C."/>
            <person name="Bayer T."/>
            <person name="Collen J."/>
            <person name="Dattolo E."/>
            <person name="De Paoli E."/>
            <person name="Dittami S."/>
            <person name="Maumus F."/>
            <person name="Michel G."/>
            <person name="Kersting A."/>
            <person name="Lauritano C."/>
            <person name="Lohaus R."/>
            <person name="Toepel M."/>
            <person name="Tonon T."/>
            <person name="Vanneste K."/>
            <person name="Amirebrahimi M."/>
            <person name="Brakel J."/>
            <person name="Bostroem C."/>
            <person name="Chovatia M."/>
            <person name="Grimwood J."/>
            <person name="Jenkins J.W."/>
            <person name="Jueterbock A."/>
            <person name="Mraz A."/>
            <person name="Stam W.T."/>
            <person name="Tice H."/>
            <person name="Bornberg-Bauer E."/>
            <person name="Green P.J."/>
            <person name="Pearson G.A."/>
            <person name="Procaccini G."/>
            <person name="Duarte C.M."/>
            <person name="Schmutz J."/>
            <person name="Reusch T.B.H."/>
            <person name="Van de Peer Y."/>
        </authorList>
    </citation>
    <scope>NUCLEOTIDE SEQUENCE [LARGE SCALE GENOMIC DNA]</scope>
    <source>
        <strain evidence="13">cv. Finnish</strain>
    </source>
</reference>
<evidence type="ECO:0000256" key="4">
    <source>
        <dbReference type="ARBA" id="ARBA00023015"/>
    </source>
</evidence>
<evidence type="ECO:0000256" key="2">
    <source>
        <dbReference type="ARBA" id="ARBA00011233"/>
    </source>
</evidence>
<name>A0A0K9NMD9_ZOSMR</name>
<gene>
    <name evidence="12" type="ORF">ZOSMA_82G00890</name>
</gene>
<dbReference type="GO" id="GO:0003700">
    <property type="term" value="F:DNA-binding transcription factor activity"/>
    <property type="evidence" value="ECO:0000318"/>
    <property type="project" value="GO_Central"/>
</dbReference>
<keyword evidence="4" id="KW-0805">Transcription regulation</keyword>
<dbReference type="GO" id="GO:0043565">
    <property type="term" value="F:sequence-specific DNA binding"/>
    <property type="evidence" value="ECO:0007669"/>
    <property type="project" value="InterPro"/>
</dbReference>
<dbReference type="PROSITE" id="PS00434">
    <property type="entry name" value="HSF_DOMAIN"/>
    <property type="match status" value="1"/>
</dbReference>
<dbReference type="InterPro" id="IPR036390">
    <property type="entry name" value="WH_DNA-bd_sf"/>
</dbReference>
<evidence type="ECO:0000256" key="6">
    <source>
        <dbReference type="ARBA" id="ARBA00023125"/>
    </source>
</evidence>
<comment type="subcellular location">
    <subcellularLocation>
        <location evidence="1">Nucleus</location>
    </subcellularLocation>
</comment>
<evidence type="ECO:0000256" key="8">
    <source>
        <dbReference type="ARBA" id="ARBA00023242"/>
    </source>
</evidence>
<feature type="compositionally biased region" description="Low complexity" evidence="10">
    <location>
        <begin position="291"/>
        <end position="301"/>
    </location>
</feature>
<organism evidence="12 13">
    <name type="scientific">Zostera marina</name>
    <name type="common">Eelgrass</name>
    <dbReference type="NCBI Taxonomy" id="29655"/>
    <lineage>
        <taxon>Eukaryota</taxon>
        <taxon>Viridiplantae</taxon>
        <taxon>Streptophyta</taxon>
        <taxon>Embryophyta</taxon>
        <taxon>Tracheophyta</taxon>
        <taxon>Spermatophyta</taxon>
        <taxon>Magnoliopsida</taxon>
        <taxon>Liliopsida</taxon>
        <taxon>Zosteraceae</taxon>
        <taxon>Zostera</taxon>
    </lineage>
</organism>
<dbReference type="FunFam" id="1.10.10.10:FF:000037">
    <property type="entry name" value="Heat stress transcription factor B-4"/>
    <property type="match status" value="1"/>
</dbReference>
<dbReference type="Gene3D" id="1.10.10.10">
    <property type="entry name" value="Winged helix-like DNA-binding domain superfamily/Winged helix DNA-binding domain"/>
    <property type="match status" value="1"/>
</dbReference>
<proteinExistence type="inferred from homology"/>
<comment type="similarity">
    <text evidence="9">Belongs to the HSF family.</text>
</comment>
<evidence type="ECO:0000256" key="3">
    <source>
        <dbReference type="ARBA" id="ARBA00022553"/>
    </source>
</evidence>